<dbReference type="EMBL" id="LSSK01001153">
    <property type="protein sequence ID" value="OMH80561.1"/>
    <property type="molecule type" value="Genomic_DNA"/>
</dbReference>
<gene>
    <name evidence="3" type="ORF">AX774_g5997</name>
</gene>
<feature type="domain" description="Co-chaperone HscB C-terminal oligomerisation" evidence="2">
    <location>
        <begin position="1"/>
        <end position="54"/>
    </location>
</feature>
<dbReference type="Pfam" id="PF07743">
    <property type="entry name" value="HSCB_C"/>
    <property type="match status" value="1"/>
</dbReference>
<dbReference type="SUPFAM" id="SSF47144">
    <property type="entry name" value="HSC20 (HSCB), C-terminal oligomerisation domain"/>
    <property type="match status" value="1"/>
</dbReference>
<evidence type="ECO:0000313" key="3">
    <source>
        <dbReference type="EMBL" id="OMH80561.1"/>
    </source>
</evidence>
<sequence>MMEIRENIESAKSVDEMKLIKTKNESEIGQVIKELSGTFKSKDFDKARSLTIKL</sequence>
<dbReference type="Proteomes" id="UP000188320">
    <property type="component" value="Unassembled WGS sequence"/>
</dbReference>
<name>A0A1R1PHV5_ZANCU</name>
<dbReference type="AlphaFoldDB" id="A0A1R1PHV5"/>
<evidence type="ECO:0000256" key="1">
    <source>
        <dbReference type="ARBA" id="ARBA00023186"/>
    </source>
</evidence>
<keyword evidence="1" id="KW-0143">Chaperone</keyword>
<dbReference type="GO" id="GO:0051259">
    <property type="term" value="P:protein complex oligomerization"/>
    <property type="evidence" value="ECO:0007669"/>
    <property type="project" value="InterPro"/>
</dbReference>
<dbReference type="InterPro" id="IPR036386">
    <property type="entry name" value="HscB_C_sf"/>
</dbReference>
<organism evidence="3 4">
    <name type="scientific">Zancudomyces culisetae</name>
    <name type="common">Gut fungus</name>
    <name type="synonym">Smittium culisetae</name>
    <dbReference type="NCBI Taxonomy" id="1213189"/>
    <lineage>
        <taxon>Eukaryota</taxon>
        <taxon>Fungi</taxon>
        <taxon>Fungi incertae sedis</taxon>
        <taxon>Zoopagomycota</taxon>
        <taxon>Kickxellomycotina</taxon>
        <taxon>Harpellomycetes</taxon>
        <taxon>Harpellales</taxon>
        <taxon>Legeriomycetaceae</taxon>
        <taxon>Zancudomyces</taxon>
    </lineage>
</organism>
<feature type="non-terminal residue" evidence="3">
    <location>
        <position position="54"/>
    </location>
</feature>
<evidence type="ECO:0000259" key="2">
    <source>
        <dbReference type="Pfam" id="PF07743"/>
    </source>
</evidence>
<protein>
    <recommendedName>
        <fullName evidence="2">Co-chaperone HscB C-terminal oligomerisation domain-containing protein</fullName>
    </recommendedName>
</protein>
<proteinExistence type="predicted"/>
<evidence type="ECO:0000313" key="4">
    <source>
        <dbReference type="Proteomes" id="UP000188320"/>
    </source>
</evidence>
<reference evidence="4" key="1">
    <citation type="submission" date="2017-01" db="EMBL/GenBank/DDBJ databases">
        <authorList>
            <person name="Wang Y."/>
            <person name="White M."/>
            <person name="Kvist S."/>
            <person name="Moncalvo J.-M."/>
        </authorList>
    </citation>
    <scope>NUCLEOTIDE SEQUENCE [LARGE SCALE GENOMIC DNA]</scope>
    <source>
        <strain evidence="4">COL-18-3</strain>
    </source>
</reference>
<keyword evidence="4" id="KW-1185">Reference proteome</keyword>
<accession>A0A1R1PHV5</accession>
<dbReference type="OrthoDB" id="448954at2759"/>
<comment type="caution">
    <text evidence="3">The sequence shown here is derived from an EMBL/GenBank/DDBJ whole genome shotgun (WGS) entry which is preliminary data.</text>
</comment>
<dbReference type="InterPro" id="IPR009073">
    <property type="entry name" value="HscB_oligo_C"/>
</dbReference>
<dbReference type="Gene3D" id="1.20.1280.20">
    <property type="entry name" value="HscB, C-terminal domain"/>
    <property type="match status" value="1"/>
</dbReference>